<dbReference type="Proteomes" id="UP000812287">
    <property type="component" value="Unassembled WGS sequence"/>
</dbReference>
<organism evidence="2 3">
    <name type="scientific">Guyanagaster necrorhizus</name>
    <dbReference type="NCBI Taxonomy" id="856835"/>
    <lineage>
        <taxon>Eukaryota</taxon>
        <taxon>Fungi</taxon>
        <taxon>Dikarya</taxon>
        <taxon>Basidiomycota</taxon>
        <taxon>Agaricomycotina</taxon>
        <taxon>Agaricomycetes</taxon>
        <taxon>Agaricomycetidae</taxon>
        <taxon>Agaricales</taxon>
        <taxon>Marasmiineae</taxon>
        <taxon>Physalacriaceae</taxon>
        <taxon>Guyanagaster</taxon>
    </lineage>
</organism>
<evidence type="ECO:0000313" key="3">
    <source>
        <dbReference type="Proteomes" id="UP000812287"/>
    </source>
</evidence>
<feature type="compositionally biased region" description="Basic and acidic residues" evidence="1">
    <location>
        <begin position="115"/>
        <end position="138"/>
    </location>
</feature>
<reference evidence="2" key="1">
    <citation type="submission" date="2020-11" db="EMBL/GenBank/DDBJ databases">
        <title>Adaptations for nitrogen fixation in a non-lichenized fungal sporocarp promotes dispersal by wood-feeding termites.</title>
        <authorList>
            <consortium name="DOE Joint Genome Institute"/>
            <person name="Koch R.A."/>
            <person name="Yoon G."/>
            <person name="Arayal U."/>
            <person name="Lail K."/>
            <person name="Amirebrahimi M."/>
            <person name="Labutti K."/>
            <person name="Lipzen A."/>
            <person name="Riley R."/>
            <person name="Barry K."/>
            <person name="Henrissat B."/>
            <person name="Grigoriev I.V."/>
            <person name="Herr J.R."/>
            <person name="Aime M.C."/>
        </authorList>
    </citation>
    <scope>NUCLEOTIDE SEQUENCE</scope>
    <source>
        <strain evidence="2">MCA 3950</strain>
    </source>
</reference>
<proteinExistence type="predicted"/>
<gene>
    <name evidence="2" type="ORF">BT62DRAFT_932528</name>
</gene>
<dbReference type="EMBL" id="MU250535">
    <property type="protein sequence ID" value="KAG7446163.1"/>
    <property type="molecule type" value="Genomic_DNA"/>
</dbReference>
<protein>
    <submittedName>
        <fullName evidence="2">Uncharacterized protein</fullName>
    </submittedName>
</protein>
<comment type="caution">
    <text evidence="2">The sequence shown here is derived from an EMBL/GenBank/DDBJ whole genome shotgun (WGS) entry which is preliminary data.</text>
</comment>
<feature type="region of interest" description="Disordered" evidence="1">
    <location>
        <begin position="115"/>
        <end position="145"/>
    </location>
</feature>
<evidence type="ECO:0000313" key="2">
    <source>
        <dbReference type="EMBL" id="KAG7446163.1"/>
    </source>
</evidence>
<dbReference type="AlphaFoldDB" id="A0A9P8AS94"/>
<evidence type="ECO:0000256" key="1">
    <source>
        <dbReference type="SAM" id="MobiDB-lite"/>
    </source>
</evidence>
<name>A0A9P8AS94_9AGAR</name>
<dbReference type="RefSeq" id="XP_043039663.1">
    <property type="nucleotide sequence ID" value="XM_043186371.1"/>
</dbReference>
<dbReference type="OrthoDB" id="2952224at2759"/>
<dbReference type="GeneID" id="66108668"/>
<keyword evidence="3" id="KW-1185">Reference proteome</keyword>
<accession>A0A9P8AS94</accession>
<sequence>MDSRNSDYDPQLAAALEDRIFVPAEQFLPTLLPLPADWRTNTTVRGQIDAIRRDSIFQLISNEYLGASSSRLYDSMRLRVLDLTSGAKMSVRPHFLEYAIRDEWLDDARGAKYRLLPKEAPRPTEGDAQDKDQDRKEDAADDITMEEEEADTYCDDLYERRKMMFQCGEKAMTVLARLSSHSLGLLLSPKKAQPLYYDRSAIVICEALNIVDKQGQLTDIFIAMLIGFSAVPERSGIPSFLSAE</sequence>